<gene>
    <name evidence="2" type="ORF">V757_03805</name>
</gene>
<accession>V8G7N6</accession>
<keyword evidence="2" id="KW-0808">Transferase</keyword>
<dbReference type="AlphaFoldDB" id="V8G7N6"/>
<sequence>MQTVSTITVHTLKEWLISEKPFTLLDVRTNEEIAFNHIPGVNKHIPMDEIPMRHQELDDNHPIVIYCHHGMRSMQVGLYLNHIGYDDIYNLQGGIHAWSQIIDPTIPSY</sequence>
<dbReference type="SMART" id="SM00450">
    <property type="entry name" value="RHOD"/>
    <property type="match status" value="1"/>
</dbReference>
<dbReference type="SUPFAM" id="SSF52821">
    <property type="entry name" value="Rhodanese/Cell cycle control phosphatase"/>
    <property type="match status" value="1"/>
</dbReference>
<keyword evidence="3" id="KW-1185">Reference proteome</keyword>
<protein>
    <submittedName>
        <fullName evidence="2">Sulfurtransferase</fullName>
    </submittedName>
</protein>
<proteinExistence type="predicted"/>
<feature type="domain" description="Rhodanese" evidence="1">
    <location>
        <begin position="18"/>
        <end position="107"/>
    </location>
</feature>
<dbReference type="Gene3D" id="3.40.250.10">
    <property type="entry name" value="Rhodanese-like domain"/>
    <property type="match status" value="1"/>
</dbReference>
<dbReference type="Pfam" id="PF00581">
    <property type="entry name" value="Rhodanese"/>
    <property type="match status" value="1"/>
</dbReference>
<dbReference type="InterPro" id="IPR036873">
    <property type="entry name" value="Rhodanese-like_dom_sf"/>
</dbReference>
<dbReference type="PROSITE" id="PS50206">
    <property type="entry name" value="RHODANESE_3"/>
    <property type="match status" value="1"/>
</dbReference>
<evidence type="ECO:0000313" key="3">
    <source>
        <dbReference type="Proteomes" id="UP000018766"/>
    </source>
</evidence>
<evidence type="ECO:0000313" key="2">
    <source>
        <dbReference type="EMBL" id="ETD72539.1"/>
    </source>
</evidence>
<organism evidence="2 3">
    <name type="scientific">Pelistega indica</name>
    <dbReference type="NCBI Taxonomy" id="1414851"/>
    <lineage>
        <taxon>Bacteria</taxon>
        <taxon>Pseudomonadati</taxon>
        <taxon>Pseudomonadota</taxon>
        <taxon>Betaproteobacteria</taxon>
        <taxon>Burkholderiales</taxon>
        <taxon>Alcaligenaceae</taxon>
        <taxon>Pelistega</taxon>
    </lineage>
</organism>
<evidence type="ECO:0000259" key="1">
    <source>
        <dbReference type="PROSITE" id="PS50206"/>
    </source>
</evidence>
<reference evidence="2 3" key="1">
    <citation type="submission" date="2013-11" db="EMBL/GenBank/DDBJ databases">
        <title>Genomic analysis of Pelistega sp. HM-7.</title>
        <authorList>
            <person name="Kumbhare S.V."/>
            <person name="Shetty S.A."/>
            <person name="Sharma O."/>
            <person name="Dhotre D.P."/>
        </authorList>
    </citation>
    <scope>NUCLEOTIDE SEQUENCE [LARGE SCALE GENOMIC DNA]</scope>
    <source>
        <strain evidence="2 3">HM-7</strain>
    </source>
</reference>
<dbReference type="Proteomes" id="UP000018766">
    <property type="component" value="Unassembled WGS sequence"/>
</dbReference>
<dbReference type="EMBL" id="AYSV01000063">
    <property type="protein sequence ID" value="ETD72539.1"/>
    <property type="molecule type" value="Genomic_DNA"/>
</dbReference>
<comment type="caution">
    <text evidence="2">The sequence shown here is derived from an EMBL/GenBank/DDBJ whole genome shotgun (WGS) entry which is preliminary data.</text>
</comment>
<dbReference type="InterPro" id="IPR001763">
    <property type="entry name" value="Rhodanese-like_dom"/>
</dbReference>
<dbReference type="GO" id="GO:0016740">
    <property type="term" value="F:transferase activity"/>
    <property type="evidence" value="ECO:0007669"/>
    <property type="project" value="UniProtKB-KW"/>
</dbReference>
<dbReference type="PANTHER" id="PTHR43031">
    <property type="entry name" value="FAD-DEPENDENT OXIDOREDUCTASE"/>
    <property type="match status" value="1"/>
</dbReference>
<dbReference type="RefSeq" id="WP_023950076.1">
    <property type="nucleotide sequence ID" value="NZ_AYSV01000063.1"/>
</dbReference>
<dbReference type="InterPro" id="IPR050229">
    <property type="entry name" value="GlpE_sulfurtransferase"/>
</dbReference>
<dbReference type="PANTHER" id="PTHR43031:SF17">
    <property type="entry name" value="SULFURTRANSFERASE YTWF-RELATED"/>
    <property type="match status" value="1"/>
</dbReference>
<dbReference type="OrthoDB" id="9811849at2"/>
<name>V8G7N6_9BURK</name>